<dbReference type="Proteomes" id="UP000193409">
    <property type="component" value="Unassembled WGS sequence"/>
</dbReference>
<dbReference type="PANTHER" id="PTHR43685:SF11">
    <property type="entry name" value="GLYCOSYLTRANSFERASE TAGX-RELATED"/>
    <property type="match status" value="1"/>
</dbReference>
<feature type="domain" description="Glycosyltransferase 2-like" evidence="1">
    <location>
        <begin position="8"/>
        <end position="130"/>
    </location>
</feature>
<keyword evidence="3" id="KW-1185">Reference proteome</keyword>
<evidence type="ECO:0000313" key="2">
    <source>
        <dbReference type="EMBL" id="SLN25095.1"/>
    </source>
</evidence>
<dbReference type="RefSeq" id="WP_085867641.1">
    <property type="nucleotide sequence ID" value="NZ_FWFQ01000005.1"/>
</dbReference>
<dbReference type="EMBL" id="FWFQ01000005">
    <property type="protein sequence ID" value="SLN25095.1"/>
    <property type="molecule type" value="Genomic_DNA"/>
</dbReference>
<dbReference type="InterPro" id="IPR001173">
    <property type="entry name" value="Glyco_trans_2-like"/>
</dbReference>
<evidence type="ECO:0000313" key="3">
    <source>
        <dbReference type="Proteomes" id="UP000193409"/>
    </source>
</evidence>
<dbReference type="EC" id="2.4.-.-" evidence="2"/>
<gene>
    <name evidence="2" type="primary">epsH_1</name>
    <name evidence="2" type="ORF">PSA7680_01087</name>
</gene>
<name>A0A1Y5RUZ3_9RHOB</name>
<reference evidence="2 3" key="1">
    <citation type="submission" date="2017-03" db="EMBL/GenBank/DDBJ databases">
        <authorList>
            <person name="Afonso C.L."/>
            <person name="Miller P.J."/>
            <person name="Scott M.A."/>
            <person name="Spackman E."/>
            <person name="Goraichik I."/>
            <person name="Dimitrov K.M."/>
            <person name="Suarez D.L."/>
            <person name="Swayne D.E."/>
        </authorList>
    </citation>
    <scope>NUCLEOTIDE SEQUENCE [LARGE SCALE GENOMIC DNA]</scope>
    <source>
        <strain evidence="2 3">CECT 7680</strain>
    </source>
</reference>
<dbReference type="AlphaFoldDB" id="A0A1Y5RUZ3"/>
<dbReference type="Gene3D" id="3.90.550.10">
    <property type="entry name" value="Spore Coat Polysaccharide Biosynthesis Protein SpsA, Chain A"/>
    <property type="match status" value="1"/>
</dbReference>
<dbReference type="PANTHER" id="PTHR43685">
    <property type="entry name" value="GLYCOSYLTRANSFERASE"/>
    <property type="match status" value="1"/>
</dbReference>
<evidence type="ECO:0000259" key="1">
    <source>
        <dbReference type="Pfam" id="PF00535"/>
    </source>
</evidence>
<dbReference type="GO" id="GO:0016757">
    <property type="term" value="F:glycosyltransferase activity"/>
    <property type="evidence" value="ECO:0007669"/>
    <property type="project" value="UniProtKB-KW"/>
</dbReference>
<sequence>MTQQPLVSVVVVSHERPRALRRCLLSILQQYHRPLEVVVVADSAACRFVEPLAAEAGIVLLPFDEAKISEARNRGIAAAHGAFIAFIDDDSAAEPIWVQELLRGFDLPGVQAVGGYVLGRNGISYQWTARAVAPDGGEMALAQPSREPFVAHPPEGWAAKTQGTNCAFRSEALLGVGGFDPAFRYFNDETDLNLRMARAGMLAAFAPGALVHHGYFANRTRRADRAPRDLFEIGRSQAILLRKHLPQPGIDQALGSFVAGQRKRLIAHMVSGALAPHDVGRLLSGLSRGIDEGLRIALAPRNGLPAAPGQPVLLATPPPRRAIALAGHWSQRAGLEARAAAARQAGDVVTLFRFSAIPLRHHATFRDDGVWLQTGGIFGKSQREVGMPATWRIKRRAALEKERIRRQRWPEKE</sequence>
<accession>A0A1Y5RUZ3</accession>
<dbReference type="Pfam" id="PF00535">
    <property type="entry name" value="Glycos_transf_2"/>
    <property type="match status" value="1"/>
</dbReference>
<dbReference type="InterPro" id="IPR029044">
    <property type="entry name" value="Nucleotide-diphossugar_trans"/>
</dbReference>
<proteinExistence type="predicted"/>
<dbReference type="OrthoDB" id="153025at2"/>
<protein>
    <submittedName>
        <fullName evidence="2">Putative glycosyltransferase EpsH</fullName>
        <ecNumber evidence="2">2.4.-.-</ecNumber>
    </submittedName>
</protein>
<organism evidence="2 3">
    <name type="scientific">Pseudoruegeria aquimaris</name>
    <dbReference type="NCBI Taxonomy" id="393663"/>
    <lineage>
        <taxon>Bacteria</taxon>
        <taxon>Pseudomonadati</taxon>
        <taxon>Pseudomonadota</taxon>
        <taxon>Alphaproteobacteria</taxon>
        <taxon>Rhodobacterales</taxon>
        <taxon>Roseobacteraceae</taxon>
        <taxon>Pseudoruegeria</taxon>
    </lineage>
</organism>
<dbReference type="InterPro" id="IPR050834">
    <property type="entry name" value="Glycosyltransf_2"/>
</dbReference>
<keyword evidence="2" id="KW-0808">Transferase</keyword>
<keyword evidence="2" id="KW-0328">Glycosyltransferase</keyword>
<dbReference type="SUPFAM" id="SSF53448">
    <property type="entry name" value="Nucleotide-diphospho-sugar transferases"/>
    <property type="match status" value="1"/>
</dbReference>